<name>A0A7S0BDX8_9RHOD</name>
<feature type="region of interest" description="Disordered" evidence="1">
    <location>
        <begin position="1"/>
        <end position="176"/>
    </location>
</feature>
<evidence type="ECO:0000313" key="2">
    <source>
        <dbReference type="EMBL" id="CAD8391425.1"/>
    </source>
</evidence>
<feature type="compositionally biased region" description="Basic and acidic residues" evidence="1">
    <location>
        <begin position="47"/>
        <end position="70"/>
    </location>
</feature>
<gene>
    <name evidence="2" type="ORF">RMAR0315_LOCUS1400</name>
</gene>
<evidence type="ECO:0000256" key="1">
    <source>
        <dbReference type="SAM" id="MobiDB-lite"/>
    </source>
</evidence>
<dbReference type="AlphaFoldDB" id="A0A7S0BDX8"/>
<organism evidence="2">
    <name type="scientific">Rhodosorus marinus</name>
    <dbReference type="NCBI Taxonomy" id="101924"/>
    <lineage>
        <taxon>Eukaryota</taxon>
        <taxon>Rhodophyta</taxon>
        <taxon>Stylonematophyceae</taxon>
        <taxon>Stylonematales</taxon>
        <taxon>Stylonemataceae</taxon>
        <taxon>Rhodosorus</taxon>
    </lineage>
</organism>
<dbReference type="EMBL" id="HBEK01002469">
    <property type="protein sequence ID" value="CAD8391425.1"/>
    <property type="molecule type" value="Transcribed_RNA"/>
</dbReference>
<accession>A0A7S0BDX8</accession>
<sequence length="176" mass="19590">MDQVSDEKSPSKAPGDSEPAQFSKYGSALPKDEARRMLVKKRLNTHGLHERKFFDSADDIMKNSTRDSKSTHPKTQVEESGTDSLDSLKGSALGRHSSEVGHLESSPREEPPRPTRSADSRELESKVTRGIRQPSREQYNPPLHDIDELRHAKEGASPLSGSMRTARDQEENAITD</sequence>
<feature type="compositionally biased region" description="Basic and acidic residues" evidence="1">
    <location>
        <begin position="96"/>
        <end position="127"/>
    </location>
</feature>
<protein>
    <submittedName>
        <fullName evidence="2">Uncharacterized protein</fullName>
    </submittedName>
</protein>
<proteinExistence type="predicted"/>
<feature type="compositionally biased region" description="Basic and acidic residues" evidence="1">
    <location>
        <begin position="1"/>
        <end position="10"/>
    </location>
</feature>
<reference evidence="2" key="1">
    <citation type="submission" date="2021-01" db="EMBL/GenBank/DDBJ databases">
        <authorList>
            <person name="Corre E."/>
            <person name="Pelletier E."/>
            <person name="Niang G."/>
            <person name="Scheremetjew M."/>
            <person name="Finn R."/>
            <person name="Kale V."/>
            <person name="Holt S."/>
            <person name="Cochrane G."/>
            <person name="Meng A."/>
            <person name="Brown T."/>
            <person name="Cohen L."/>
        </authorList>
    </citation>
    <scope>NUCLEOTIDE SEQUENCE</scope>
    <source>
        <strain evidence="2">UTEX LB 2760</strain>
    </source>
</reference>
<feature type="compositionally biased region" description="Basic and acidic residues" evidence="1">
    <location>
        <begin position="144"/>
        <end position="154"/>
    </location>
</feature>